<protein>
    <submittedName>
        <fullName evidence="4">Cold shock CspA family protein</fullName>
    </submittedName>
</protein>
<proteinExistence type="predicted"/>
<dbReference type="Proteomes" id="UP000564677">
    <property type="component" value="Unassembled WGS sequence"/>
</dbReference>
<keyword evidence="2" id="KW-0963">Cytoplasm</keyword>
<evidence type="ECO:0000313" key="5">
    <source>
        <dbReference type="Proteomes" id="UP000564677"/>
    </source>
</evidence>
<gene>
    <name evidence="4" type="ORF">FHR20_000280</name>
</gene>
<comment type="subcellular location">
    <subcellularLocation>
        <location evidence="1">Cytoplasm</location>
    </subcellularLocation>
</comment>
<sequence>MERHGMFETGKVKWYNECKGVGFITPDAGGEDVPFRLPAMHAAGIKTVAEGQRLAFEARIGNRGLEAVAIKLA</sequence>
<evidence type="ECO:0000256" key="2">
    <source>
        <dbReference type="ARBA" id="ARBA00022490"/>
    </source>
</evidence>
<dbReference type="InterPro" id="IPR002059">
    <property type="entry name" value="CSP_DNA-bd"/>
</dbReference>
<reference evidence="4 5" key="1">
    <citation type="submission" date="2020-03" db="EMBL/GenBank/DDBJ databases">
        <title>Genomic Encyclopedia of Type Strains, Phase IV (KMG-IV): sequencing the most valuable type-strain genomes for metagenomic binning, comparative biology and taxonomic classification.</title>
        <authorList>
            <person name="Goeker M."/>
        </authorList>
    </citation>
    <scope>NUCLEOTIDE SEQUENCE [LARGE SCALE GENOMIC DNA]</scope>
    <source>
        <strain evidence="4 5">DSM 4733</strain>
    </source>
</reference>
<dbReference type="PRINTS" id="PR00050">
    <property type="entry name" value="COLDSHOCK"/>
</dbReference>
<dbReference type="GO" id="GO:0005829">
    <property type="term" value="C:cytosol"/>
    <property type="evidence" value="ECO:0007669"/>
    <property type="project" value="UniProtKB-ARBA"/>
</dbReference>
<keyword evidence="5" id="KW-1185">Reference proteome</keyword>
<dbReference type="EMBL" id="JAASQV010000001">
    <property type="protein sequence ID" value="NIJ63349.1"/>
    <property type="molecule type" value="Genomic_DNA"/>
</dbReference>
<organism evidence="4 5">
    <name type="scientific">Sphingomonas leidyi</name>
    <dbReference type="NCBI Taxonomy" id="68569"/>
    <lineage>
        <taxon>Bacteria</taxon>
        <taxon>Pseudomonadati</taxon>
        <taxon>Pseudomonadota</taxon>
        <taxon>Alphaproteobacteria</taxon>
        <taxon>Sphingomonadales</taxon>
        <taxon>Sphingomonadaceae</taxon>
        <taxon>Sphingomonas</taxon>
    </lineage>
</organism>
<dbReference type="GO" id="GO:0003676">
    <property type="term" value="F:nucleic acid binding"/>
    <property type="evidence" value="ECO:0007669"/>
    <property type="project" value="InterPro"/>
</dbReference>
<dbReference type="InterPro" id="IPR011129">
    <property type="entry name" value="CSD"/>
</dbReference>
<dbReference type="Pfam" id="PF00313">
    <property type="entry name" value="CSD"/>
    <property type="match status" value="1"/>
</dbReference>
<evidence type="ECO:0000313" key="4">
    <source>
        <dbReference type="EMBL" id="NIJ63349.1"/>
    </source>
</evidence>
<dbReference type="AlphaFoldDB" id="A0A7X5UW20"/>
<dbReference type="Gene3D" id="2.40.50.140">
    <property type="entry name" value="Nucleic acid-binding proteins"/>
    <property type="match status" value="1"/>
</dbReference>
<comment type="caution">
    <text evidence="4">The sequence shown here is derived from an EMBL/GenBank/DDBJ whole genome shotgun (WGS) entry which is preliminary data.</text>
</comment>
<dbReference type="SMART" id="SM00357">
    <property type="entry name" value="CSP"/>
    <property type="match status" value="1"/>
</dbReference>
<dbReference type="PIRSF" id="PIRSF002599">
    <property type="entry name" value="Cold_shock_A"/>
    <property type="match status" value="1"/>
</dbReference>
<dbReference type="InterPro" id="IPR012340">
    <property type="entry name" value="NA-bd_OB-fold"/>
</dbReference>
<evidence type="ECO:0000256" key="1">
    <source>
        <dbReference type="ARBA" id="ARBA00004496"/>
    </source>
</evidence>
<accession>A0A7X5UW20</accession>
<dbReference type="InterPro" id="IPR012156">
    <property type="entry name" value="Cold_shock_CspA"/>
</dbReference>
<dbReference type="CDD" id="cd04458">
    <property type="entry name" value="CSP_CDS"/>
    <property type="match status" value="1"/>
</dbReference>
<dbReference type="PROSITE" id="PS51857">
    <property type="entry name" value="CSD_2"/>
    <property type="match status" value="1"/>
</dbReference>
<dbReference type="SUPFAM" id="SSF50249">
    <property type="entry name" value="Nucleic acid-binding proteins"/>
    <property type="match status" value="1"/>
</dbReference>
<feature type="domain" description="CSD" evidence="3">
    <location>
        <begin position="7"/>
        <end position="72"/>
    </location>
</feature>
<evidence type="ECO:0000259" key="3">
    <source>
        <dbReference type="PROSITE" id="PS51857"/>
    </source>
</evidence>
<name>A0A7X5UW20_9SPHN</name>